<dbReference type="Proteomes" id="UP000054279">
    <property type="component" value="Unassembled WGS sequence"/>
</dbReference>
<dbReference type="AlphaFoldDB" id="A0A0C9UYG2"/>
<reference evidence="2 3" key="1">
    <citation type="submission" date="2014-06" db="EMBL/GenBank/DDBJ databases">
        <title>Evolutionary Origins and Diversification of the Mycorrhizal Mutualists.</title>
        <authorList>
            <consortium name="DOE Joint Genome Institute"/>
            <consortium name="Mycorrhizal Genomics Consortium"/>
            <person name="Kohler A."/>
            <person name="Kuo A."/>
            <person name="Nagy L.G."/>
            <person name="Floudas D."/>
            <person name="Copeland A."/>
            <person name="Barry K.W."/>
            <person name="Cichocki N."/>
            <person name="Veneault-Fourrey C."/>
            <person name="LaButti K."/>
            <person name="Lindquist E.A."/>
            <person name="Lipzen A."/>
            <person name="Lundell T."/>
            <person name="Morin E."/>
            <person name="Murat C."/>
            <person name="Riley R."/>
            <person name="Ohm R."/>
            <person name="Sun H."/>
            <person name="Tunlid A."/>
            <person name="Henrissat B."/>
            <person name="Grigoriev I.V."/>
            <person name="Hibbett D.S."/>
            <person name="Martin F."/>
        </authorList>
    </citation>
    <scope>NUCLEOTIDE SEQUENCE [LARGE SCALE GENOMIC DNA]</scope>
    <source>
        <strain evidence="2 3">SS14</strain>
    </source>
</reference>
<accession>A0A0C9UYG2</accession>
<protein>
    <submittedName>
        <fullName evidence="2">Uncharacterized protein</fullName>
    </submittedName>
</protein>
<proteinExistence type="predicted"/>
<name>A0A0C9UYG2_SPHS4</name>
<dbReference type="EMBL" id="KN837262">
    <property type="protein sequence ID" value="KIJ30406.1"/>
    <property type="molecule type" value="Genomic_DNA"/>
</dbReference>
<feature type="region of interest" description="Disordered" evidence="1">
    <location>
        <begin position="1"/>
        <end position="50"/>
    </location>
</feature>
<evidence type="ECO:0000256" key="1">
    <source>
        <dbReference type="SAM" id="MobiDB-lite"/>
    </source>
</evidence>
<evidence type="ECO:0000313" key="3">
    <source>
        <dbReference type="Proteomes" id="UP000054279"/>
    </source>
</evidence>
<evidence type="ECO:0000313" key="2">
    <source>
        <dbReference type="EMBL" id="KIJ30406.1"/>
    </source>
</evidence>
<keyword evidence="3" id="KW-1185">Reference proteome</keyword>
<sequence length="106" mass="11740">MSDNEDDKEDPTGLPTIPEETPQYIPSCPPTRLAHPMSKITKNTGKDVPEAGIPAIGVERWDQPALQGASDWVMESSDHDSEMCQLYIEGRALQPHEWSPDHTVTS</sequence>
<organism evidence="2 3">
    <name type="scientific">Sphaerobolus stellatus (strain SS14)</name>
    <dbReference type="NCBI Taxonomy" id="990650"/>
    <lineage>
        <taxon>Eukaryota</taxon>
        <taxon>Fungi</taxon>
        <taxon>Dikarya</taxon>
        <taxon>Basidiomycota</taxon>
        <taxon>Agaricomycotina</taxon>
        <taxon>Agaricomycetes</taxon>
        <taxon>Phallomycetidae</taxon>
        <taxon>Geastrales</taxon>
        <taxon>Sphaerobolaceae</taxon>
        <taxon>Sphaerobolus</taxon>
    </lineage>
</organism>
<gene>
    <name evidence="2" type="ORF">M422DRAFT_268058</name>
</gene>
<dbReference type="HOGENOM" id="CLU_2224857_0_0_1"/>